<dbReference type="Gene3D" id="1.10.150.870">
    <property type="match status" value="1"/>
</dbReference>
<dbReference type="InterPro" id="IPR004365">
    <property type="entry name" value="NA-bd_OB_tRNA"/>
</dbReference>
<dbReference type="PANTHER" id="PTHR32294:SF0">
    <property type="entry name" value="DNA POLYMERASE III SUBUNIT ALPHA"/>
    <property type="match status" value="1"/>
</dbReference>
<dbReference type="GO" id="GO:0003676">
    <property type="term" value="F:nucleic acid binding"/>
    <property type="evidence" value="ECO:0007669"/>
    <property type="project" value="InterPro"/>
</dbReference>
<dbReference type="InterPro" id="IPR004805">
    <property type="entry name" value="DnaE2/DnaE/PolC"/>
</dbReference>
<dbReference type="GO" id="GO:0006260">
    <property type="term" value="P:DNA replication"/>
    <property type="evidence" value="ECO:0007669"/>
    <property type="project" value="UniProtKB-KW"/>
</dbReference>
<dbReference type="EC" id="2.7.7.7" evidence="2"/>
<organism evidence="10 11">
    <name type="scientific">Candidatus Nomurabacteria bacterium CG2_30_43_9</name>
    <dbReference type="NCBI Taxonomy" id="1805283"/>
    <lineage>
        <taxon>Bacteria</taxon>
        <taxon>Candidatus Nomuraibacteriota</taxon>
    </lineage>
</organism>
<evidence type="ECO:0000256" key="8">
    <source>
        <dbReference type="ARBA" id="ARBA00049244"/>
    </source>
</evidence>
<dbReference type="Gene3D" id="1.10.10.1600">
    <property type="entry name" value="Bacterial DNA polymerase III alpha subunit, thumb domain"/>
    <property type="match status" value="1"/>
</dbReference>
<accession>A0A1J5G0T5</accession>
<gene>
    <name evidence="10" type="ORF">AUK15_00780</name>
</gene>
<evidence type="ECO:0000256" key="3">
    <source>
        <dbReference type="ARBA" id="ARBA00019114"/>
    </source>
</evidence>
<evidence type="ECO:0000256" key="7">
    <source>
        <dbReference type="ARBA" id="ARBA00022932"/>
    </source>
</evidence>
<dbReference type="InterPro" id="IPR016195">
    <property type="entry name" value="Pol/histidinol_Pase-like"/>
</dbReference>
<feature type="domain" description="Polymerase/histidinol phosphatase N-terminal" evidence="9">
    <location>
        <begin position="7"/>
        <end position="74"/>
    </location>
</feature>
<dbReference type="CDD" id="cd12113">
    <property type="entry name" value="PHP_PolIIIA_DnaE3"/>
    <property type="match status" value="1"/>
</dbReference>
<comment type="subcellular location">
    <subcellularLocation>
        <location evidence="1">Cytoplasm</location>
    </subcellularLocation>
</comment>
<reference evidence="10 11" key="1">
    <citation type="journal article" date="2016" name="Environ. Microbiol.">
        <title>Genomic resolution of a cold subsurface aquifer community provides metabolic insights for novel microbes adapted to high CO concentrations.</title>
        <authorList>
            <person name="Probst A.J."/>
            <person name="Castelle C.J."/>
            <person name="Singh A."/>
            <person name="Brown C.T."/>
            <person name="Anantharaman K."/>
            <person name="Sharon I."/>
            <person name="Hug L.A."/>
            <person name="Burstein D."/>
            <person name="Emerson J.B."/>
            <person name="Thomas B.C."/>
            <person name="Banfield J.F."/>
        </authorList>
    </citation>
    <scope>NUCLEOTIDE SEQUENCE [LARGE SCALE GENOMIC DNA]</scope>
    <source>
        <strain evidence="10">CG2_30_43_9</strain>
    </source>
</reference>
<keyword evidence="4" id="KW-0808">Transferase</keyword>
<dbReference type="SMART" id="SM00481">
    <property type="entry name" value="POLIIIAc"/>
    <property type="match status" value="1"/>
</dbReference>
<dbReference type="InterPro" id="IPR003141">
    <property type="entry name" value="Pol/His_phosphatase_N"/>
</dbReference>
<keyword evidence="6" id="KW-0235">DNA replication</keyword>
<dbReference type="EMBL" id="MNYX01000019">
    <property type="protein sequence ID" value="OIP66177.1"/>
    <property type="molecule type" value="Genomic_DNA"/>
</dbReference>
<dbReference type="CDD" id="cd04485">
    <property type="entry name" value="DnaE_OBF"/>
    <property type="match status" value="1"/>
</dbReference>
<dbReference type="Proteomes" id="UP000182059">
    <property type="component" value="Unassembled WGS sequence"/>
</dbReference>
<comment type="caution">
    <text evidence="10">The sequence shown here is derived from an EMBL/GenBank/DDBJ whole genome shotgun (WGS) entry which is preliminary data.</text>
</comment>
<evidence type="ECO:0000256" key="1">
    <source>
        <dbReference type="ARBA" id="ARBA00004496"/>
    </source>
</evidence>
<keyword evidence="7" id="KW-0239">DNA-directed DNA polymerase</keyword>
<keyword evidence="5" id="KW-0548">Nucleotidyltransferase</keyword>
<dbReference type="Pfam" id="PF07733">
    <property type="entry name" value="DNA_pol3_alpha"/>
    <property type="match status" value="1"/>
</dbReference>
<dbReference type="InterPro" id="IPR041931">
    <property type="entry name" value="DNA_pol3_alpha_thumb_dom"/>
</dbReference>
<evidence type="ECO:0000256" key="2">
    <source>
        <dbReference type="ARBA" id="ARBA00012417"/>
    </source>
</evidence>
<sequence length="1063" mass="120194">MSNPSFIHLHTHSHYSLLDGLSKIDEMVALAKKHGVNAIGLTDHGNMYGAIEFYKKCRSAGIKPIIGVEAYVTPGSRHDKRPGIDNERFHLTLLAKNLQGYKNLMRLVTISNLEGYYYKPRMDKEVLRQYSEGIICLSGCFGGEFSRAIRRGDTEGAEKVAREHQDIFGVENYYLEIMHHPGVENIEEVRKEIIRLSKKLNIPLVATQDSHYLHKDDQDAHETLLAIQTNGDLNDENRFSMKSDFFDFIDTEKALEYFASTPEAVWNTQKIADKCNIEIELGKWLFPDIKIPKGATYNSELRRLAYEGISTRGLSINEEAVIERLEYELKVILDKGYAPYFLVVADLLRYSKEHGILTNIRGSVAGSITTYLIGITSVNPLEYKLPFERFLNPERPSAPDIDMDYADNRRDDVINYAREKYGYDRVAQIGTFGTMMARGSVRDVARALGHPYAVGDKISRLIPEGSQGFPMTINTAINITPELADLYKNDADTKKIIDLAKRLEGCVRHISVHAAGVVIAPRPLYEFTPTQLDPKGGKIITQYDMHAVEDAGLLKFDFLGIRNLSILGDSIRLVKERHDIDIEIENIPIDDKLTFEMLARGETMGLFQLNGSGMTRYLKELRPSTIHDINAIVALYRPGPMEMIPEYIKRKHDPRLISYLDPRMKEILSMSYGVITYQDDVMMIAIHLAGYSWLDADKLRKAMGKKIPAEMQAQKEKLLKGFVEHGKLSEKKAQELWHLIEPFAAYGFNKAHAASYGRLAYQTAYMKANFPIEYMTAILTAESGDTEKIAEIITECKRMKLPVLPPDINASCGGFTVVENNEVQEIRFGLYTIKNLGVDISDAIIAERDTQHAFTSFSNFLERIRHKNLNKKSLEALIKAGAMDAMGERGTMLANMEEALDYNKAQGREMSGQESLFGIMSDQSSVPMLRLKPAEPVAKRDRLIWEKELLGLYVSGHPLDEHSDKLTRIGTTIENVKTLKDGMMAVTGGIVEHIHPIITKKGDKMAFVKLTDMTGTLELVIFPETLFTYKEFFEVPDRCIKVKGKISERNGEKTLIVERVKEL</sequence>
<dbReference type="InterPro" id="IPR011708">
    <property type="entry name" value="DNA_pol3_alpha_NTPase_dom"/>
</dbReference>
<dbReference type="Gene3D" id="3.20.20.140">
    <property type="entry name" value="Metal-dependent hydrolases"/>
    <property type="match status" value="1"/>
</dbReference>
<evidence type="ECO:0000256" key="5">
    <source>
        <dbReference type="ARBA" id="ARBA00022695"/>
    </source>
</evidence>
<dbReference type="GO" id="GO:0003887">
    <property type="term" value="F:DNA-directed DNA polymerase activity"/>
    <property type="evidence" value="ECO:0007669"/>
    <property type="project" value="UniProtKB-KW"/>
</dbReference>
<dbReference type="GO" id="GO:0005737">
    <property type="term" value="C:cytoplasm"/>
    <property type="evidence" value="ECO:0007669"/>
    <property type="project" value="UniProtKB-SubCell"/>
</dbReference>
<dbReference type="NCBIfam" id="TIGR00594">
    <property type="entry name" value="polc"/>
    <property type="match status" value="1"/>
</dbReference>
<dbReference type="Pfam" id="PF14579">
    <property type="entry name" value="HHH_6"/>
    <property type="match status" value="1"/>
</dbReference>
<comment type="catalytic activity">
    <reaction evidence="8">
        <text>DNA(n) + a 2'-deoxyribonucleoside 5'-triphosphate = DNA(n+1) + diphosphate</text>
        <dbReference type="Rhea" id="RHEA:22508"/>
        <dbReference type="Rhea" id="RHEA-COMP:17339"/>
        <dbReference type="Rhea" id="RHEA-COMP:17340"/>
        <dbReference type="ChEBI" id="CHEBI:33019"/>
        <dbReference type="ChEBI" id="CHEBI:61560"/>
        <dbReference type="ChEBI" id="CHEBI:173112"/>
        <dbReference type="EC" id="2.7.7.7"/>
    </reaction>
</comment>
<dbReference type="InterPro" id="IPR004013">
    <property type="entry name" value="PHP_dom"/>
</dbReference>
<evidence type="ECO:0000313" key="11">
    <source>
        <dbReference type="Proteomes" id="UP000182059"/>
    </source>
</evidence>
<dbReference type="InterPro" id="IPR029460">
    <property type="entry name" value="DNAPol_HHH"/>
</dbReference>
<dbReference type="InterPro" id="IPR040982">
    <property type="entry name" value="DNA_pol3_finger"/>
</dbReference>
<evidence type="ECO:0000313" key="10">
    <source>
        <dbReference type="EMBL" id="OIP66177.1"/>
    </source>
</evidence>
<protein>
    <recommendedName>
        <fullName evidence="3">DNA polymerase III subunit alpha</fullName>
        <ecNumber evidence="2">2.7.7.7</ecNumber>
    </recommendedName>
</protein>
<proteinExistence type="predicted"/>
<dbReference type="GO" id="GO:0008408">
    <property type="term" value="F:3'-5' exonuclease activity"/>
    <property type="evidence" value="ECO:0007669"/>
    <property type="project" value="InterPro"/>
</dbReference>
<dbReference type="Pfam" id="PF17657">
    <property type="entry name" value="DNA_pol3_finger"/>
    <property type="match status" value="1"/>
</dbReference>
<dbReference type="Pfam" id="PF02811">
    <property type="entry name" value="PHP"/>
    <property type="match status" value="1"/>
</dbReference>
<evidence type="ECO:0000259" key="9">
    <source>
        <dbReference type="SMART" id="SM00481"/>
    </source>
</evidence>
<dbReference type="Pfam" id="PF01336">
    <property type="entry name" value="tRNA_anti-codon"/>
    <property type="match status" value="1"/>
</dbReference>
<dbReference type="SUPFAM" id="SSF89550">
    <property type="entry name" value="PHP domain-like"/>
    <property type="match status" value="1"/>
</dbReference>
<name>A0A1J5G0T5_9BACT</name>
<evidence type="ECO:0000256" key="6">
    <source>
        <dbReference type="ARBA" id="ARBA00022705"/>
    </source>
</evidence>
<evidence type="ECO:0000256" key="4">
    <source>
        <dbReference type="ARBA" id="ARBA00022679"/>
    </source>
</evidence>
<dbReference type="PANTHER" id="PTHR32294">
    <property type="entry name" value="DNA POLYMERASE III SUBUNIT ALPHA"/>
    <property type="match status" value="1"/>
</dbReference>
<dbReference type="AlphaFoldDB" id="A0A1J5G0T5"/>
<dbReference type="NCBIfam" id="NF004226">
    <property type="entry name" value="PRK05673.1"/>
    <property type="match status" value="1"/>
</dbReference>